<feature type="domain" description="DUF7730" evidence="2">
    <location>
        <begin position="12"/>
        <end position="118"/>
    </location>
</feature>
<evidence type="ECO:0000313" key="4">
    <source>
        <dbReference type="Proteomes" id="UP001391051"/>
    </source>
</evidence>
<dbReference type="RefSeq" id="XP_066693512.1">
    <property type="nucleotide sequence ID" value="XM_066849369.1"/>
</dbReference>
<dbReference type="Proteomes" id="UP001391051">
    <property type="component" value="Unassembled WGS sequence"/>
</dbReference>
<protein>
    <recommendedName>
        <fullName evidence="2">DUF7730 domain-containing protein</fullName>
    </recommendedName>
</protein>
<evidence type="ECO:0000256" key="1">
    <source>
        <dbReference type="SAM" id="MobiDB-lite"/>
    </source>
</evidence>
<proteinExistence type="predicted"/>
<evidence type="ECO:0000313" key="3">
    <source>
        <dbReference type="EMBL" id="KAK7940760.1"/>
    </source>
</evidence>
<sequence length="255" mass="29516">MAEAKKPLGWFDLPPEVRNQIYKEVLITPFNHPGWSRSVAMSEETSSNHQEETSPEQEDTSPEQQEEELPSDGQEESWPEEPEYDEMPLSVQILRTSKRVYNEAVGFLYSESALNLSFVRRVWLPWPEWNEYHPYPDGGADGEGESGSFGLVALLVQHCPHIQEIEFDDLGLRGTNLAATGGVEHVLNAVQVLDSYLRTIPSLKKVTVWGNPCYHFDVWDLFRESRDVYWEPERRLEDAVENAGWVLMRRDCYRW</sequence>
<accession>A0ABR1PVS7</accession>
<organism evidence="3 4">
    <name type="scientific">Apiospora aurea</name>
    <dbReference type="NCBI Taxonomy" id="335848"/>
    <lineage>
        <taxon>Eukaryota</taxon>
        <taxon>Fungi</taxon>
        <taxon>Dikarya</taxon>
        <taxon>Ascomycota</taxon>
        <taxon>Pezizomycotina</taxon>
        <taxon>Sordariomycetes</taxon>
        <taxon>Xylariomycetidae</taxon>
        <taxon>Amphisphaeriales</taxon>
        <taxon>Apiosporaceae</taxon>
        <taxon>Apiospora</taxon>
    </lineage>
</organism>
<comment type="caution">
    <text evidence="3">The sequence shown here is derived from an EMBL/GenBank/DDBJ whole genome shotgun (WGS) entry which is preliminary data.</text>
</comment>
<keyword evidence="4" id="KW-1185">Reference proteome</keyword>
<feature type="compositionally biased region" description="Acidic residues" evidence="1">
    <location>
        <begin position="53"/>
        <end position="86"/>
    </location>
</feature>
<dbReference type="InterPro" id="IPR056632">
    <property type="entry name" value="DUF7730"/>
</dbReference>
<dbReference type="EMBL" id="JAQQWE010000009">
    <property type="protein sequence ID" value="KAK7940760.1"/>
    <property type="molecule type" value="Genomic_DNA"/>
</dbReference>
<dbReference type="GeneID" id="92082431"/>
<dbReference type="Pfam" id="PF24864">
    <property type="entry name" value="DUF7730"/>
    <property type="match status" value="1"/>
</dbReference>
<reference evidence="3 4" key="1">
    <citation type="submission" date="2023-01" db="EMBL/GenBank/DDBJ databases">
        <title>Analysis of 21 Apiospora genomes using comparative genomics revels a genus with tremendous synthesis potential of carbohydrate active enzymes and secondary metabolites.</title>
        <authorList>
            <person name="Sorensen T."/>
        </authorList>
    </citation>
    <scope>NUCLEOTIDE SEQUENCE [LARGE SCALE GENOMIC DNA]</scope>
    <source>
        <strain evidence="3 4">CBS 24483</strain>
    </source>
</reference>
<gene>
    <name evidence="3" type="ORF">PG986_013147</name>
</gene>
<evidence type="ECO:0000259" key="2">
    <source>
        <dbReference type="Pfam" id="PF24864"/>
    </source>
</evidence>
<name>A0ABR1PVS7_9PEZI</name>
<feature type="region of interest" description="Disordered" evidence="1">
    <location>
        <begin position="37"/>
        <end position="86"/>
    </location>
</feature>